<dbReference type="KEGG" id="bvr:BVIR_2188"/>
<dbReference type="EMBL" id="AP014854">
    <property type="protein sequence ID" value="BAS00135.1"/>
    <property type="molecule type" value="Genomic_DNA"/>
</dbReference>
<dbReference type="Pfam" id="PF01872">
    <property type="entry name" value="RibD_C"/>
    <property type="match status" value="1"/>
</dbReference>
<keyword evidence="6 12" id="KW-0686">Riboflavin biosynthesis</keyword>
<dbReference type="Gene3D" id="3.40.140.10">
    <property type="entry name" value="Cytidine Deaminase, domain 2"/>
    <property type="match status" value="1"/>
</dbReference>
<feature type="binding site" evidence="14">
    <location>
        <position position="210"/>
    </location>
    <ligand>
        <name>NADP(+)</name>
        <dbReference type="ChEBI" id="CHEBI:58349"/>
    </ligand>
</feature>
<dbReference type="GO" id="GO:0008703">
    <property type="term" value="F:5-amino-6-(5-phosphoribosylamino)uracil reductase activity"/>
    <property type="evidence" value="ECO:0007669"/>
    <property type="project" value="UniProtKB-EC"/>
</dbReference>
<keyword evidence="12" id="KW-0378">Hydrolase</keyword>
<feature type="binding site" evidence="15">
    <location>
        <position position="98"/>
    </location>
    <ligand>
        <name>Zn(2+)</name>
        <dbReference type="ChEBI" id="CHEBI:29105"/>
        <note>catalytic</note>
    </ligand>
</feature>
<keyword evidence="10 12" id="KW-0560">Oxidoreductase</keyword>
<dbReference type="UniPathway" id="UPA00275">
    <property type="reaction ID" value="UER00401"/>
</dbReference>
<proteinExistence type="inferred from homology"/>
<evidence type="ECO:0000256" key="9">
    <source>
        <dbReference type="ARBA" id="ARBA00022857"/>
    </source>
</evidence>
<evidence type="ECO:0000256" key="6">
    <source>
        <dbReference type="ARBA" id="ARBA00022619"/>
    </source>
</evidence>
<comment type="pathway">
    <text evidence="2 12">Cofactor biosynthesis; riboflavin biosynthesis; 5-amino-6-(D-ribitylamino)uracil from GTP: step 2/4.</text>
</comment>
<feature type="binding site" evidence="14">
    <location>
        <position position="221"/>
    </location>
    <ligand>
        <name>NADP(+)</name>
        <dbReference type="ChEBI" id="CHEBI:58349"/>
    </ligand>
</feature>
<dbReference type="InterPro" id="IPR004794">
    <property type="entry name" value="Eubact_RibD"/>
</dbReference>
<dbReference type="AlphaFoldDB" id="A0A0H5BG82"/>
<dbReference type="RefSeq" id="WP_055037639.1">
    <property type="nucleotide sequence ID" value="NZ_AP014854.2"/>
</dbReference>
<feature type="binding site" evidence="14">
    <location>
        <begin position="312"/>
        <end position="318"/>
    </location>
    <ligand>
        <name>NADP(+)</name>
        <dbReference type="ChEBI" id="CHEBI:58349"/>
    </ligand>
</feature>
<keyword evidence="9 12" id="KW-0521">NADP</keyword>
<dbReference type="Gene3D" id="3.40.430.10">
    <property type="entry name" value="Dihydrofolate Reductase, subunit A"/>
    <property type="match status" value="1"/>
</dbReference>
<evidence type="ECO:0000313" key="18">
    <source>
        <dbReference type="EMBL" id="CUU42619.1"/>
    </source>
</evidence>
<comment type="similarity">
    <text evidence="4 12">In the N-terminal section; belongs to the cytidine and deoxycytidylate deaminase family.</text>
</comment>
<accession>A0A0H5BG82</accession>
<feature type="binding site" evidence="15">
    <location>
        <position position="64"/>
    </location>
    <ligand>
        <name>Zn(2+)</name>
        <dbReference type="ChEBI" id="CHEBI:29105"/>
        <note>catalytic</note>
    </ligand>
</feature>
<evidence type="ECO:0000256" key="13">
    <source>
        <dbReference type="PIRSR" id="PIRSR006769-1"/>
    </source>
</evidence>
<reference evidence="19" key="3">
    <citation type="journal article" date="2016" name="Genome Announc.">
        <title>Revised genome sequence of the purple photosynthetic bacterium Blastochloris viridis.</title>
        <authorList>
            <person name="Liu L.N."/>
            <person name="Faulkner M."/>
            <person name="Liu X."/>
            <person name="Huang F."/>
            <person name="Darby A.C."/>
            <person name="Hall N."/>
        </authorList>
    </citation>
    <scope>NUCLEOTIDE SEQUENCE [LARGE SCALE GENOMIC DNA]</scope>
    <source>
        <strain evidence="19">ATCC 19567 / DSM 133 / F</strain>
    </source>
</reference>
<sequence length="378" mass="38439">MTAGSAAALVADDVRLMAAAIALGDAARGTTWPNPAVGALVVRVEDGRPVIVGRGWTQAGGRPHAEPGALAMAGAAARGATLYVSLEPCAHFGKTPPCTEAIIQAGIARVVAAVGDPDPRTAGAGFAKLEAAGIEVVRDVLRAEGERSHAGHIRRVRDGRPHVMLKLAVSADGKAGLAGPHPAAITSEAARARVHMLRALNDAIMVGIGTALADDPELTCRLPGLAARSPVRVVLDPALKLPLSSRLVATAGTVPLWLIAGADADVDRDRALTMAGAEVMRVGRGADGRLDLAEVLRLLALRGITRLMVEGGPTLAAALLGADLVDEAVVFGSNVVLGDDALPALAGLPLTALTAAPALKTIERVAVGADTMTVSRRI</sequence>
<dbReference type="InterPro" id="IPR024072">
    <property type="entry name" value="DHFR-like_dom_sf"/>
</dbReference>
<feature type="active site" description="Proton donor" evidence="13">
    <location>
        <position position="66"/>
    </location>
</feature>
<dbReference type="InterPro" id="IPR002125">
    <property type="entry name" value="CMP_dCMP_dom"/>
</dbReference>
<dbReference type="EC" id="3.5.4.26" evidence="12"/>
<name>A0A0H5BG82_BLAVI</name>
<dbReference type="CDD" id="cd01284">
    <property type="entry name" value="Riboflavin_deaminase-reductase"/>
    <property type="match status" value="1"/>
</dbReference>
<evidence type="ECO:0000256" key="1">
    <source>
        <dbReference type="ARBA" id="ARBA00002151"/>
    </source>
</evidence>
<dbReference type="SUPFAM" id="SSF53597">
    <property type="entry name" value="Dihydrofolate reductase-like"/>
    <property type="match status" value="1"/>
</dbReference>
<dbReference type="GO" id="GO:0008835">
    <property type="term" value="F:diaminohydroxyphosphoribosylaminopyrimidine deaminase activity"/>
    <property type="evidence" value="ECO:0007669"/>
    <property type="project" value="UniProtKB-EC"/>
</dbReference>
<evidence type="ECO:0000256" key="12">
    <source>
        <dbReference type="PIRNR" id="PIRNR006769"/>
    </source>
</evidence>
<evidence type="ECO:0000256" key="8">
    <source>
        <dbReference type="ARBA" id="ARBA00022833"/>
    </source>
</evidence>
<feature type="binding site" evidence="14">
    <location>
        <position position="198"/>
    </location>
    <ligand>
        <name>substrate</name>
    </ligand>
</feature>
<evidence type="ECO:0000259" key="16">
    <source>
        <dbReference type="PROSITE" id="PS51747"/>
    </source>
</evidence>
<evidence type="ECO:0000256" key="4">
    <source>
        <dbReference type="ARBA" id="ARBA00005259"/>
    </source>
</evidence>
<dbReference type="PROSITE" id="PS00903">
    <property type="entry name" value="CYT_DCMP_DEAMINASES_1"/>
    <property type="match status" value="1"/>
</dbReference>
<dbReference type="Pfam" id="PF00383">
    <property type="entry name" value="dCMP_cyt_deam_1"/>
    <property type="match status" value="1"/>
</dbReference>
<dbReference type="STRING" id="1079.BVIR_2188"/>
<evidence type="ECO:0000313" key="17">
    <source>
        <dbReference type="EMBL" id="BAS00135.1"/>
    </source>
</evidence>
<feature type="binding site" evidence="14">
    <location>
        <position position="310"/>
    </location>
    <ligand>
        <name>substrate</name>
    </ligand>
</feature>
<dbReference type="GO" id="GO:0050661">
    <property type="term" value="F:NADP binding"/>
    <property type="evidence" value="ECO:0007669"/>
    <property type="project" value="InterPro"/>
</dbReference>
<keyword evidence="11" id="KW-0511">Multifunctional enzyme</keyword>
<dbReference type="NCBIfam" id="TIGR00227">
    <property type="entry name" value="ribD_Cterm"/>
    <property type="match status" value="1"/>
</dbReference>
<dbReference type="SUPFAM" id="SSF53927">
    <property type="entry name" value="Cytidine deaminase-like"/>
    <property type="match status" value="1"/>
</dbReference>
<dbReference type="InterPro" id="IPR016192">
    <property type="entry name" value="APOBEC/CMP_deaminase_Zn-bd"/>
</dbReference>
<feature type="domain" description="CMP/dCMP-type deaminase" evidence="16">
    <location>
        <begin position="11"/>
        <end position="129"/>
    </location>
</feature>
<dbReference type="InterPro" id="IPR016193">
    <property type="entry name" value="Cytidine_deaminase-like"/>
</dbReference>
<dbReference type="GO" id="GO:0008270">
    <property type="term" value="F:zinc ion binding"/>
    <property type="evidence" value="ECO:0007669"/>
    <property type="project" value="InterPro"/>
</dbReference>
<dbReference type="PIRSF" id="PIRSF006769">
    <property type="entry name" value="RibD"/>
    <property type="match status" value="1"/>
</dbReference>
<evidence type="ECO:0000256" key="11">
    <source>
        <dbReference type="ARBA" id="ARBA00023268"/>
    </source>
</evidence>
<dbReference type="EC" id="1.1.1.193" evidence="12"/>
<dbReference type="InterPro" id="IPR002734">
    <property type="entry name" value="RibDG_C"/>
</dbReference>
<gene>
    <name evidence="18" type="primary">ribD</name>
    <name evidence="17" type="ORF">BV133_2541</name>
    <name evidence="18" type="ORF">BVIRIDIS_16330</name>
</gene>
<dbReference type="PROSITE" id="PS51747">
    <property type="entry name" value="CYT_DCMP_DEAMINASES_2"/>
    <property type="match status" value="1"/>
</dbReference>
<comment type="cofactor">
    <cofactor evidence="12 15">
        <name>Zn(2+)</name>
        <dbReference type="ChEBI" id="CHEBI:29105"/>
    </cofactor>
    <text evidence="12 15">Binds 1 zinc ion.</text>
</comment>
<feature type="binding site" evidence="14">
    <location>
        <position position="218"/>
    </location>
    <ligand>
        <name>substrate</name>
    </ligand>
</feature>
<evidence type="ECO:0000256" key="15">
    <source>
        <dbReference type="PIRSR" id="PIRSR006769-3"/>
    </source>
</evidence>
<dbReference type="NCBIfam" id="TIGR00326">
    <property type="entry name" value="eubact_ribD"/>
    <property type="match status" value="1"/>
</dbReference>
<feature type="binding site" evidence="14">
    <location>
        <position position="214"/>
    </location>
    <ligand>
        <name>NADP(+)</name>
        <dbReference type="ChEBI" id="CHEBI:58349"/>
    </ligand>
</feature>
<dbReference type="PANTHER" id="PTHR38011">
    <property type="entry name" value="DIHYDROFOLATE REDUCTASE FAMILY PROTEIN (AFU_ORTHOLOGUE AFUA_8G06820)"/>
    <property type="match status" value="1"/>
</dbReference>
<reference evidence="17" key="1">
    <citation type="journal article" date="2015" name="Genome Announc.">
        <title>Complete Genome Sequence of the Bacteriochlorophyll b-Producing Photosynthetic Bacterium Blastochloris viridis.</title>
        <authorList>
            <person name="Tsukatani Y."/>
            <person name="Hirose Y."/>
            <person name="Harada J."/>
            <person name="Misawa N."/>
            <person name="Mori K."/>
            <person name="Inoue K."/>
            <person name="Tamiaki H."/>
        </authorList>
    </citation>
    <scope>NUCLEOTIDE SEQUENCE [LARGE SCALE GENOMIC DNA]</scope>
    <source>
        <strain evidence="17">DSM 133</strain>
    </source>
</reference>
<evidence type="ECO:0000256" key="3">
    <source>
        <dbReference type="ARBA" id="ARBA00004910"/>
    </source>
</evidence>
<organism evidence="18 19">
    <name type="scientific">Blastochloris viridis</name>
    <name type="common">Rhodopseudomonas viridis</name>
    <dbReference type="NCBI Taxonomy" id="1079"/>
    <lineage>
        <taxon>Bacteria</taxon>
        <taxon>Pseudomonadati</taxon>
        <taxon>Pseudomonadota</taxon>
        <taxon>Alphaproteobacteria</taxon>
        <taxon>Hyphomicrobiales</taxon>
        <taxon>Blastochloridaceae</taxon>
        <taxon>Blastochloris</taxon>
    </lineage>
</organism>
<dbReference type="Proteomes" id="UP000065734">
    <property type="component" value="Chromosome I"/>
</dbReference>
<dbReference type="GO" id="GO:0009231">
    <property type="term" value="P:riboflavin biosynthetic process"/>
    <property type="evidence" value="ECO:0007669"/>
    <property type="project" value="UniProtKB-UniPathway"/>
</dbReference>
<evidence type="ECO:0000256" key="7">
    <source>
        <dbReference type="ARBA" id="ARBA00022723"/>
    </source>
</evidence>
<comment type="catalytic activity">
    <reaction evidence="12">
        <text>2,5-diamino-6-hydroxy-4-(5-phosphoribosylamino)-pyrimidine + H2O + H(+) = 5-amino-6-(5-phospho-D-ribosylamino)uracil + NH4(+)</text>
        <dbReference type="Rhea" id="RHEA:21868"/>
        <dbReference type="ChEBI" id="CHEBI:15377"/>
        <dbReference type="ChEBI" id="CHEBI:15378"/>
        <dbReference type="ChEBI" id="CHEBI:28938"/>
        <dbReference type="ChEBI" id="CHEBI:58453"/>
        <dbReference type="ChEBI" id="CHEBI:58614"/>
        <dbReference type="EC" id="3.5.4.26"/>
    </reaction>
</comment>
<keyword evidence="8 12" id="KW-0862">Zinc</keyword>
<evidence type="ECO:0000313" key="19">
    <source>
        <dbReference type="Proteomes" id="UP000065734"/>
    </source>
</evidence>
<comment type="catalytic activity">
    <reaction evidence="12">
        <text>5-amino-6-(5-phospho-D-ribitylamino)uracil + NADP(+) = 5-amino-6-(5-phospho-D-ribosylamino)uracil + NADPH + H(+)</text>
        <dbReference type="Rhea" id="RHEA:17845"/>
        <dbReference type="ChEBI" id="CHEBI:15378"/>
        <dbReference type="ChEBI" id="CHEBI:57783"/>
        <dbReference type="ChEBI" id="CHEBI:58349"/>
        <dbReference type="ChEBI" id="CHEBI:58421"/>
        <dbReference type="ChEBI" id="CHEBI:58453"/>
        <dbReference type="EC" id="1.1.1.193"/>
    </reaction>
</comment>
<keyword evidence="7 12" id="KW-0479">Metal-binding</keyword>
<evidence type="ECO:0000256" key="10">
    <source>
        <dbReference type="ARBA" id="ARBA00023002"/>
    </source>
</evidence>
<evidence type="ECO:0000256" key="14">
    <source>
        <dbReference type="PIRSR" id="PIRSR006769-2"/>
    </source>
</evidence>
<dbReference type="PANTHER" id="PTHR38011:SF7">
    <property type="entry name" value="2,5-DIAMINO-6-RIBOSYLAMINO-4(3H)-PYRIMIDINONE 5'-PHOSPHATE REDUCTASE"/>
    <property type="match status" value="1"/>
</dbReference>
<reference evidence="18" key="2">
    <citation type="submission" date="2015-11" db="EMBL/GenBank/DDBJ databases">
        <authorList>
            <person name="Zhang Y."/>
            <person name="Guo Z."/>
        </authorList>
    </citation>
    <scope>NUCLEOTIDE SEQUENCE</scope>
    <source>
        <strain evidence="18">1</strain>
    </source>
</reference>
<protein>
    <recommendedName>
        <fullName evidence="12">Riboflavin biosynthesis protein RibD</fullName>
    </recommendedName>
    <domain>
        <recommendedName>
            <fullName evidence="12">Diaminohydroxyphosphoribosylaminopyrimidine deaminase</fullName>
            <shortName evidence="12">DRAP deaminase</shortName>
            <ecNumber evidence="12">3.5.4.26</ecNumber>
        </recommendedName>
        <alternativeName>
            <fullName evidence="12">Riboflavin-specific deaminase</fullName>
        </alternativeName>
    </domain>
    <domain>
        <recommendedName>
            <fullName evidence="12">5-amino-6-(5-phosphoribosylamino)uracil reductase</fullName>
            <ecNumber evidence="12">1.1.1.193</ecNumber>
        </recommendedName>
        <alternativeName>
            <fullName evidence="12">HTP reductase</fullName>
        </alternativeName>
    </domain>
</protein>
<dbReference type="EMBL" id="LN907867">
    <property type="protein sequence ID" value="CUU42619.1"/>
    <property type="molecule type" value="Genomic_DNA"/>
</dbReference>
<comment type="similarity">
    <text evidence="5 12">In the C-terminal section; belongs to the HTP reductase family.</text>
</comment>
<feature type="binding site" evidence="14">
    <location>
        <position position="168"/>
    </location>
    <ligand>
        <name>NADP(+)</name>
        <dbReference type="ChEBI" id="CHEBI:58349"/>
    </ligand>
</feature>
<dbReference type="PATRIC" id="fig|1079.6.peg.2273"/>
<dbReference type="InterPro" id="IPR011549">
    <property type="entry name" value="RibD_C"/>
</dbReference>
<comment type="function">
    <text evidence="1 12">Converts 2,5-diamino-6-(ribosylamino)-4(3h)-pyrimidinone 5'-phosphate into 5-amino-6-(ribosylamino)-2,4(1h,3h)-pyrimidinedione 5'-phosphate.</text>
</comment>
<evidence type="ECO:0000256" key="5">
    <source>
        <dbReference type="ARBA" id="ARBA00007417"/>
    </source>
</evidence>
<keyword evidence="19" id="KW-1185">Reference proteome</keyword>
<dbReference type="InterPro" id="IPR050765">
    <property type="entry name" value="Riboflavin_Biosynth_HTPR"/>
</dbReference>
<evidence type="ECO:0000256" key="2">
    <source>
        <dbReference type="ARBA" id="ARBA00004882"/>
    </source>
</evidence>
<comment type="pathway">
    <text evidence="3 12">Cofactor biosynthesis; riboflavin biosynthesis; 5-amino-6-(D-ribitylamino)uracil from GTP: step 3/4.</text>
</comment>
<feature type="binding site" evidence="15">
    <location>
        <position position="89"/>
    </location>
    <ligand>
        <name>Zn(2+)</name>
        <dbReference type="ChEBI" id="CHEBI:29105"/>
        <note>catalytic</note>
    </ligand>
</feature>